<organism evidence="8 9">
    <name type="scientific">Tistrella mobilis (strain KA081020-065)</name>
    <dbReference type="NCBI Taxonomy" id="1110502"/>
    <lineage>
        <taxon>Bacteria</taxon>
        <taxon>Pseudomonadati</taxon>
        <taxon>Pseudomonadota</taxon>
        <taxon>Alphaproteobacteria</taxon>
        <taxon>Geminicoccales</taxon>
        <taxon>Geminicoccaceae</taxon>
        <taxon>Tistrella</taxon>
    </lineage>
</organism>
<evidence type="ECO:0000256" key="6">
    <source>
        <dbReference type="SAM" id="Phobius"/>
    </source>
</evidence>
<reference evidence="8 9" key="1">
    <citation type="journal article" date="2012" name="J. Am. Chem. Soc.">
        <title>Bacterial biosynthesis and maturation of the didemnin anti-cancer agents.</title>
        <authorList>
            <person name="Xu Y."/>
            <person name="Kersten R.D."/>
            <person name="Nam S.J."/>
            <person name="Lu L."/>
            <person name="Al-Suwailem A.M."/>
            <person name="Zheng H."/>
            <person name="Fenical W."/>
            <person name="Dorrestein P.C."/>
            <person name="Moore B.S."/>
            <person name="Qian P.Y."/>
        </authorList>
    </citation>
    <scope>NUCLEOTIDE SEQUENCE [LARGE SCALE GENOMIC DNA]</scope>
    <source>
        <strain evidence="8 9">KA081020-065</strain>
    </source>
</reference>
<protein>
    <recommendedName>
        <fullName evidence="7">Translocation and assembly module TamB C-terminal domain-containing protein</fullName>
    </recommendedName>
</protein>
<evidence type="ECO:0000313" key="8">
    <source>
        <dbReference type="EMBL" id="AFK53915.1"/>
    </source>
</evidence>
<dbReference type="STRING" id="1110502.TMO_2077"/>
<evidence type="ECO:0000256" key="3">
    <source>
        <dbReference type="ARBA" id="ARBA00022989"/>
    </source>
</evidence>
<feature type="domain" description="Translocation and assembly module TamB C-terminal" evidence="7">
    <location>
        <begin position="1202"/>
        <end position="1548"/>
    </location>
</feature>
<dbReference type="PANTHER" id="PTHR36985:SF1">
    <property type="entry name" value="TRANSLOCATION AND ASSEMBLY MODULE SUBUNIT TAMB"/>
    <property type="match status" value="1"/>
</dbReference>
<evidence type="ECO:0000313" key="9">
    <source>
        <dbReference type="Proteomes" id="UP000005258"/>
    </source>
</evidence>
<dbReference type="GO" id="GO:0009306">
    <property type="term" value="P:protein secretion"/>
    <property type="evidence" value="ECO:0007669"/>
    <property type="project" value="InterPro"/>
</dbReference>
<dbReference type="Proteomes" id="UP000005258">
    <property type="component" value="Chromosome"/>
</dbReference>
<keyword evidence="9" id="KW-1185">Reference proteome</keyword>
<name>I3TMC7_TISMK</name>
<feature type="compositionally biased region" description="Basic and acidic residues" evidence="5">
    <location>
        <begin position="1"/>
        <end position="10"/>
    </location>
</feature>
<gene>
    <name evidence="8" type="ordered locus">TMO_2077</name>
</gene>
<accession>I3TMC7</accession>
<dbReference type="GO" id="GO:0005886">
    <property type="term" value="C:plasma membrane"/>
    <property type="evidence" value="ECO:0007669"/>
    <property type="project" value="InterPro"/>
</dbReference>
<keyword evidence="4 6" id="KW-0472">Membrane</keyword>
<evidence type="ECO:0000256" key="2">
    <source>
        <dbReference type="ARBA" id="ARBA00022692"/>
    </source>
</evidence>
<dbReference type="HOGENOM" id="CLU_002202_0_0_5"/>
<evidence type="ECO:0000256" key="5">
    <source>
        <dbReference type="SAM" id="MobiDB-lite"/>
    </source>
</evidence>
<dbReference type="Pfam" id="PF04357">
    <property type="entry name" value="TamB"/>
    <property type="match status" value="1"/>
</dbReference>
<sequence>MSSDTPERAPDPTTPSSSGGAEPPKPGPDKGRAKRRRGRIRKILGYGVVGLVVVVAGGIGGAAIWADSDQGRRTIAGFARDGIEAAGLGPVELPAIEGSLFGRLHLPRLRIGDPADPWLVADDVTFSWRPSALLAGRIEIATIAAERIKVAPPPDDGTPPPPSEPFDPRTVRLPDEGMLPPLTLDLRQLSVSLLELDPRLTGLDAPAMLGVDGAARVGRGDTSWARLDIHRLDGPAGRVSAALETDLKAGTLDVDLVAEEAAGGLVATMADLPGRPPITARLEGSGPLEGWTGRLTADVEGLADLKTGIALALRPDPSLQLQGELDWAGMGRALAGADAAAPAAGDAPVEGDASLARDASADQPVPPLVLASETPLSFDLSARQPDGQTLAVDRLALSTGGVSLSGTAGMDTGTGAVQARLTGNVSGTAPLLALAQPAAMSAATLTLDVDGTWPAVDARLAATLAAPRLQGIGDGGPFANAARLTAAVTGRAPAQDLPADLDLALDLDLDGPRPAALGLPPEAADGVLSLKTRGSFDGAADKVVIDAALLDIGTANLSATGSYALGDGTIDAQAGLSAEKLSRLATLAGLPQLAGTLGLDVTVTGNPASRLVADVSAEGRSLQLGIPEADAALAGRIDLATRVTVTGEGGVMAENLSLATGTTRLAGRAALGAAGGLDGTKLTLAVRDLGRLADAVGAPATGRLEADIALGGNLSDPAARVTARLADGRLGTIDVQRLTLDLDGRNLLTAPTGRVALDGETAEGPLRLTAEAASADGGKRLDVNALTLDFAGTTARGQAAVTLANALVRGRFDINSPDLAPLGRLAGLDMGGRLSLDVDLGADRRGRQTVKADGEAAALSVAGSVAAERLTLDADLVLDQGRPGGRATIAAERVTAGPVQLATLKATATPQGAATGFDLAATGNFKGRLTLDAGGNLATDRQGAMVLTLDRLKGQALGEELGLGAPATVRLADATRVDLPELRIGKAGRIVLDAVMAPDRLTAEGRLTAVPLDPLRRFQAPIGNGGRLDGTIDLAMGPRGREGAVTLTIRDLPVDAEVEGMETPIISGDVKATLGDRTADLDLAIAGLGEQPLTVTAKAPLQPFRRGAPTEIALDDAGPVEGRLRWQGDLGRLALAAGIDGQRFAGRIDADMTVNGTVANPDVAGGIRLTGAAYENQDVGTLLTGITGEIGVSGRCCLAVKLDARDGGSGTVTVNGTVNLDDLADPRMDIKVKIDQARLVRRDDVDAVLDGNLAMTGGLGDGQLGGTVTVRQAEVRLIDSGGPSIRTIDVVEVRNGRVVADPGSPEQQQQASGGLALNIDVRAPGRIFVRGRGLDTEWQGNLKVRGTTGAPVINGELSVVRGEADVVGRTLTFSKGVITFDGLADIDPRLDIEATLTNADVTAIVQVTGRASAPQLTLTSEPALAQDEILARAFFGKPGAKLSAVDAIRVGQGLATLTGGGGGGFDPTGFARDLFGLDVLDVGTDDTGSGASVRAGKYLSDDLFVGVEQGAGSSAVTVELEVLPNIKVDTEVGAEGGSSVGATWSYDY</sequence>
<dbReference type="RefSeq" id="WP_014745593.1">
    <property type="nucleotide sequence ID" value="NC_017956.1"/>
</dbReference>
<feature type="transmembrane region" description="Helical" evidence="6">
    <location>
        <begin position="43"/>
        <end position="66"/>
    </location>
</feature>
<dbReference type="EMBL" id="CP003236">
    <property type="protein sequence ID" value="AFK53915.1"/>
    <property type="molecule type" value="Genomic_DNA"/>
</dbReference>
<feature type="region of interest" description="Disordered" evidence="5">
    <location>
        <begin position="150"/>
        <end position="170"/>
    </location>
</feature>
<feature type="compositionally biased region" description="Pro residues" evidence="5">
    <location>
        <begin position="151"/>
        <end position="165"/>
    </location>
</feature>
<dbReference type="eggNOG" id="COG2911">
    <property type="taxonomic scope" value="Bacteria"/>
</dbReference>
<comment type="subcellular location">
    <subcellularLocation>
        <location evidence="1">Membrane</location>
        <topology evidence="1">Single-pass membrane protein</topology>
    </subcellularLocation>
</comment>
<keyword evidence="2 6" id="KW-0812">Transmembrane</keyword>
<proteinExistence type="predicted"/>
<dbReference type="PANTHER" id="PTHR36985">
    <property type="entry name" value="TRANSLOCATION AND ASSEMBLY MODULE SUBUNIT TAMB"/>
    <property type="match status" value="1"/>
</dbReference>
<evidence type="ECO:0000259" key="7">
    <source>
        <dbReference type="Pfam" id="PF04357"/>
    </source>
</evidence>
<evidence type="ECO:0000256" key="4">
    <source>
        <dbReference type="ARBA" id="ARBA00023136"/>
    </source>
</evidence>
<evidence type="ECO:0000256" key="1">
    <source>
        <dbReference type="ARBA" id="ARBA00004167"/>
    </source>
</evidence>
<dbReference type="KEGG" id="tmo:TMO_2077"/>
<keyword evidence="3 6" id="KW-1133">Transmembrane helix</keyword>
<feature type="region of interest" description="Disordered" evidence="5">
    <location>
        <begin position="1"/>
        <end position="36"/>
    </location>
</feature>
<dbReference type="InterPro" id="IPR007452">
    <property type="entry name" value="TamB_C"/>
</dbReference>